<dbReference type="PANTHER" id="PTHR43135">
    <property type="entry name" value="ALPHA-D-RIBOSE 1-METHYLPHOSPHONATE 5-TRIPHOSPHATE DIPHOSPHATASE"/>
    <property type="match status" value="1"/>
</dbReference>
<reference evidence="2 3" key="1">
    <citation type="submission" date="2017-10" db="EMBL/GenBank/DDBJ databases">
        <title>Frigbacter circumglobatus gen. nov. sp. nov., isolated from sediment cultured in situ.</title>
        <authorList>
            <person name="Zhao Z."/>
        </authorList>
    </citation>
    <scope>NUCLEOTIDE SEQUENCE [LARGE SCALE GENOMIC DNA]</scope>
    <source>
        <strain evidence="2 3">ZYL</strain>
    </source>
</reference>
<dbReference type="GO" id="GO:0016810">
    <property type="term" value="F:hydrolase activity, acting on carbon-nitrogen (but not peptide) bonds"/>
    <property type="evidence" value="ECO:0007669"/>
    <property type="project" value="InterPro"/>
</dbReference>
<accession>A0A2G4YQY0</accession>
<dbReference type="RefSeq" id="WP_099473002.1">
    <property type="nucleotide sequence ID" value="NZ_CP041025.1"/>
</dbReference>
<protein>
    <submittedName>
        <fullName evidence="2">Amidohydrolase</fullName>
    </submittedName>
</protein>
<dbReference type="Proteomes" id="UP000229730">
    <property type="component" value="Unassembled WGS sequence"/>
</dbReference>
<dbReference type="AlphaFoldDB" id="A0A2G4YQY0"/>
<dbReference type="InterPro" id="IPR051781">
    <property type="entry name" value="Metallo-dep_Hydrolase"/>
</dbReference>
<dbReference type="Gene3D" id="3.20.20.140">
    <property type="entry name" value="Metal-dependent hydrolases"/>
    <property type="match status" value="1"/>
</dbReference>
<evidence type="ECO:0000259" key="1">
    <source>
        <dbReference type="Pfam" id="PF01979"/>
    </source>
</evidence>
<organism evidence="2 3">
    <name type="scientific">Paremcibacter congregatus</name>
    <dbReference type="NCBI Taxonomy" id="2043170"/>
    <lineage>
        <taxon>Bacteria</taxon>
        <taxon>Pseudomonadati</taxon>
        <taxon>Pseudomonadota</taxon>
        <taxon>Alphaproteobacteria</taxon>
        <taxon>Emcibacterales</taxon>
        <taxon>Emcibacteraceae</taxon>
        <taxon>Paremcibacter</taxon>
    </lineage>
</organism>
<keyword evidence="2" id="KW-0378">Hydrolase</keyword>
<proteinExistence type="predicted"/>
<feature type="domain" description="Amidohydrolase-related" evidence="1">
    <location>
        <begin position="52"/>
        <end position="404"/>
    </location>
</feature>
<keyword evidence="3" id="KW-1185">Reference proteome</keyword>
<dbReference type="InterPro" id="IPR006680">
    <property type="entry name" value="Amidohydro-rel"/>
</dbReference>
<gene>
    <name evidence="2" type="ORF">CRD36_10595</name>
</gene>
<dbReference type="OrthoDB" id="8098664at2"/>
<evidence type="ECO:0000313" key="3">
    <source>
        <dbReference type="Proteomes" id="UP000229730"/>
    </source>
</evidence>
<dbReference type="EMBL" id="PDEM01000023">
    <property type="protein sequence ID" value="PHZ84725.1"/>
    <property type="molecule type" value="Genomic_DNA"/>
</dbReference>
<dbReference type="CDD" id="cd01299">
    <property type="entry name" value="Met_dep_hydrolase_A"/>
    <property type="match status" value="1"/>
</dbReference>
<dbReference type="PANTHER" id="PTHR43135:SF3">
    <property type="entry name" value="ALPHA-D-RIBOSE 1-METHYLPHOSPHONATE 5-TRIPHOSPHATE DIPHOSPHATASE"/>
    <property type="match status" value="1"/>
</dbReference>
<dbReference type="Pfam" id="PF01979">
    <property type="entry name" value="Amidohydro_1"/>
    <property type="match status" value="1"/>
</dbReference>
<name>A0A2G4YQY0_9PROT</name>
<dbReference type="SUPFAM" id="SSF51338">
    <property type="entry name" value="Composite domain of metallo-dependent hydrolases"/>
    <property type="match status" value="1"/>
</dbReference>
<dbReference type="InterPro" id="IPR057744">
    <property type="entry name" value="OTAase-like"/>
</dbReference>
<dbReference type="SUPFAM" id="SSF51556">
    <property type="entry name" value="Metallo-dependent hydrolases"/>
    <property type="match status" value="1"/>
</dbReference>
<dbReference type="InterPro" id="IPR011059">
    <property type="entry name" value="Metal-dep_hydrolase_composite"/>
</dbReference>
<dbReference type="Gene3D" id="2.30.40.10">
    <property type="entry name" value="Urease, subunit C, domain 1"/>
    <property type="match status" value="1"/>
</dbReference>
<dbReference type="InParanoid" id="A0A2G4YQY0"/>
<dbReference type="InterPro" id="IPR032466">
    <property type="entry name" value="Metal_Hydrolase"/>
</dbReference>
<sequence length="410" mass="44701">MIVLENCLIFDGEREELQEGLSVFVEKERIKDISKANRHISDAHYINCEGRVLMPGLIDAHVHAYTPSFDVFKTDHMPPSLLASHAARTLEGMLRRGFTTVRDAAGGDRGLYLGIEQGLIDGPRFFYSGRAISQTGGHGDLRPDGHFEPCGCKGYSGSLSLVVDGEDEVRRAVREELRQGAHQIKIFASGGVCSPADPLWMDQMIEAEIRAAVYEASVHRTYVMAHCHTDGAAKRCVEYGVRTIEHGSEISADTAELIVRSDAYVVPTLSVMAVVRDNGHMLGLPPMSLEKIQGLYETTLGSIETCKRAGVKLGLGSDLLDSRFHPLQGGELALRGEVDTPIEVLRSATSINAEILNRQGELGCIAEGAYADMILLDFNPLKSLEPFGAPEKNILFVMKGGRIVRSSLPA</sequence>
<evidence type="ECO:0000313" key="2">
    <source>
        <dbReference type="EMBL" id="PHZ84725.1"/>
    </source>
</evidence>
<comment type="caution">
    <text evidence="2">The sequence shown here is derived from an EMBL/GenBank/DDBJ whole genome shotgun (WGS) entry which is preliminary data.</text>
</comment>